<dbReference type="NCBIfam" id="TIGR03468">
    <property type="entry name" value="HpnG"/>
    <property type="match status" value="1"/>
</dbReference>
<proteinExistence type="predicted"/>
<dbReference type="EC" id="3.2.2.9" evidence="2"/>
<name>A0A7W6S1H5_9PROT</name>
<gene>
    <name evidence="2" type="ORF">GGD88_002730</name>
</gene>
<protein>
    <submittedName>
        <fullName evidence="2">Adenosylhomocysteine nucleosidase</fullName>
        <ecNumber evidence="2">3.2.2.9</ecNumber>
    </submittedName>
</protein>
<dbReference type="SUPFAM" id="SSF53167">
    <property type="entry name" value="Purine and uridine phosphorylases"/>
    <property type="match status" value="1"/>
</dbReference>
<dbReference type="GO" id="GO:0008782">
    <property type="term" value="F:adenosylhomocysteine nucleosidase activity"/>
    <property type="evidence" value="ECO:0007669"/>
    <property type="project" value="UniProtKB-EC"/>
</dbReference>
<feature type="domain" description="Nucleoside phosphorylase" evidence="1">
    <location>
        <begin position="28"/>
        <end position="166"/>
    </location>
</feature>
<dbReference type="PANTHER" id="PTHR46832:SF1">
    <property type="entry name" value="5'-METHYLTHIOADENOSINE_S-ADENOSYLHOMOCYSTEINE NUCLEOSIDASE"/>
    <property type="match status" value="1"/>
</dbReference>
<dbReference type="Gene3D" id="3.40.50.1580">
    <property type="entry name" value="Nucleoside phosphorylase domain"/>
    <property type="match status" value="1"/>
</dbReference>
<dbReference type="PANTHER" id="PTHR46832">
    <property type="entry name" value="5'-METHYLTHIOADENOSINE/S-ADENOSYLHOMOCYSTEINE NUCLEOSIDASE"/>
    <property type="match status" value="1"/>
</dbReference>
<dbReference type="RefSeq" id="WP_184436312.1">
    <property type="nucleotide sequence ID" value="NZ_JACIGI010000025.1"/>
</dbReference>
<evidence type="ECO:0000259" key="1">
    <source>
        <dbReference type="Pfam" id="PF01048"/>
    </source>
</evidence>
<keyword evidence="3" id="KW-1185">Reference proteome</keyword>
<dbReference type="InterPro" id="IPR000845">
    <property type="entry name" value="Nucleoside_phosphorylase_d"/>
</dbReference>
<dbReference type="Proteomes" id="UP000555728">
    <property type="component" value="Unassembled WGS sequence"/>
</dbReference>
<reference evidence="2 3" key="1">
    <citation type="submission" date="2020-08" db="EMBL/GenBank/DDBJ databases">
        <title>Genome sequencing of Purple Non-Sulfur Bacteria from various extreme environments.</title>
        <authorList>
            <person name="Mayer M."/>
        </authorList>
    </citation>
    <scope>NUCLEOTIDE SEQUENCE [LARGE SCALE GENOMIC DNA]</scope>
    <source>
        <strain evidence="2 3">JA135</strain>
    </source>
</reference>
<keyword evidence="2" id="KW-0326">Glycosidase</keyword>
<dbReference type="InterPro" id="IPR017831">
    <property type="entry name" value="Hopanoid-assoc_phosphoryl_HpnG"/>
</dbReference>
<dbReference type="GO" id="GO:0005829">
    <property type="term" value="C:cytosol"/>
    <property type="evidence" value="ECO:0007669"/>
    <property type="project" value="TreeGrafter"/>
</dbReference>
<evidence type="ECO:0000313" key="3">
    <source>
        <dbReference type="Proteomes" id="UP000555728"/>
    </source>
</evidence>
<dbReference type="InterPro" id="IPR035994">
    <property type="entry name" value="Nucleoside_phosphorylase_sf"/>
</dbReference>
<sequence length="228" mass="22961">MTARSVGVVTGLTSEVRALADCPGLAVRCHGPGPARAEAAARALLDGGAGALISAGICGALDPGLAPGAVILPARVVNRHDDGDSWLADAVWHAAVVAAAPPGLRLHTGALLGSDRAVGSVDGKRHLAARTGAVAVDMESHAVARVATAAGVPFLVLRTVADTATDTLPPWLAGVLNRDGTPNAAMALRRMLLGPWRLPSLIALARRSRAAERALGTAAHALRLSAGP</sequence>
<dbReference type="GO" id="GO:0009116">
    <property type="term" value="P:nucleoside metabolic process"/>
    <property type="evidence" value="ECO:0007669"/>
    <property type="project" value="InterPro"/>
</dbReference>
<comment type="caution">
    <text evidence="2">The sequence shown here is derived from an EMBL/GenBank/DDBJ whole genome shotgun (WGS) entry which is preliminary data.</text>
</comment>
<dbReference type="GO" id="GO:0008930">
    <property type="term" value="F:methylthioadenosine nucleosidase activity"/>
    <property type="evidence" value="ECO:0007669"/>
    <property type="project" value="TreeGrafter"/>
</dbReference>
<dbReference type="GO" id="GO:0019284">
    <property type="term" value="P:L-methionine salvage from S-adenosylmethionine"/>
    <property type="evidence" value="ECO:0007669"/>
    <property type="project" value="TreeGrafter"/>
</dbReference>
<dbReference type="AlphaFoldDB" id="A0A7W6S1H5"/>
<dbReference type="EMBL" id="JACIGI010000025">
    <property type="protein sequence ID" value="MBB4286987.1"/>
    <property type="molecule type" value="Genomic_DNA"/>
</dbReference>
<accession>A0A7W6S1H5</accession>
<keyword evidence="2" id="KW-0378">Hydrolase</keyword>
<organism evidence="2 3">
    <name type="scientific">Roseospira goensis</name>
    <dbReference type="NCBI Taxonomy" id="391922"/>
    <lineage>
        <taxon>Bacteria</taxon>
        <taxon>Pseudomonadati</taxon>
        <taxon>Pseudomonadota</taxon>
        <taxon>Alphaproteobacteria</taxon>
        <taxon>Rhodospirillales</taxon>
        <taxon>Rhodospirillaceae</taxon>
        <taxon>Roseospira</taxon>
    </lineage>
</organism>
<evidence type="ECO:0000313" key="2">
    <source>
        <dbReference type="EMBL" id="MBB4286987.1"/>
    </source>
</evidence>
<dbReference type="Pfam" id="PF01048">
    <property type="entry name" value="PNP_UDP_1"/>
    <property type="match status" value="1"/>
</dbReference>